<evidence type="ECO:0000256" key="1">
    <source>
        <dbReference type="ARBA" id="ARBA00004245"/>
    </source>
</evidence>
<dbReference type="AlphaFoldDB" id="A0AAD1Y0S5"/>
<proteinExistence type="inferred from homology"/>
<sequence>MQTKGTQKQKKSKVKGQYRQDLTPEQKQEIKEAFDLFDSEGTGTIDVNDLKVALRALGFEPSKKEIKTLTDNLQSDNQMKDDENDKQKTIDFNDFLEILTTKMSEKDSVEQLKKAFILFSGNKPFITLDDLRDVANELGESMSDDELKEMLHEASKTDSEEVTEAKFLEILNAMVGGGSS</sequence>
<keyword evidence="5" id="KW-0106">Calcium</keyword>
<dbReference type="CDD" id="cd00051">
    <property type="entry name" value="EFh"/>
    <property type="match status" value="1"/>
</dbReference>
<feature type="compositionally biased region" description="Basic residues" evidence="8">
    <location>
        <begin position="7"/>
        <end position="16"/>
    </location>
</feature>
<dbReference type="SMART" id="SM00054">
    <property type="entry name" value="EFh"/>
    <property type="match status" value="3"/>
</dbReference>
<keyword evidence="6" id="KW-0206">Cytoskeleton</keyword>
<dbReference type="PANTHER" id="PTHR23048">
    <property type="entry name" value="MYOSIN LIGHT CHAIN 1, 3"/>
    <property type="match status" value="1"/>
</dbReference>
<evidence type="ECO:0000256" key="8">
    <source>
        <dbReference type="SAM" id="MobiDB-lite"/>
    </source>
</evidence>
<evidence type="ECO:0000256" key="4">
    <source>
        <dbReference type="ARBA" id="ARBA00022737"/>
    </source>
</evidence>
<comment type="subcellular location">
    <subcellularLocation>
        <location evidence="1">Cytoplasm</location>
        <location evidence="1">Cytoskeleton</location>
    </subcellularLocation>
</comment>
<dbReference type="PROSITE" id="PS50222">
    <property type="entry name" value="EF_HAND_2"/>
    <property type="match status" value="1"/>
</dbReference>
<dbReference type="SUPFAM" id="SSF47473">
    <property type="entry name" value="EF-hand"/>
    <property type="match status" value="1"/>
</dbReference>
<keyword evidence="4" id="KW-0677">Repeat</keyword>
<feature type="region of interest" description="Disordered" evidence="8">
    <location>
        <begin position="1"/>
        <end position="26"/>
    </location>
</feature>
<comment type="function">
    <text evidence="7">Plays a fundamental role in microtubule organizing center structure and function. Component of the infraciliary lattice (ICL) and the ciliary basal bodies.</text>
</comment>
<dbReference type="PANTHER" id="PTHR23048:SF59">
    <property type="entry name" value="EF-HAND SUPERFAMILY PROTEIN"/>
    <property type="match status" value="1"/>
</dbReference>
<evidence type="ECO:0000256" key="7">
    <source>
        <dbReference type="ARBA" id="ARBA00025692"/>
    </source>
</evidence>
<dbReference type="GO" id="GO:0005509">
    <property type="term" value="F:calcium ion binding"/>
    <property type="evidence" value="ECO:0007669"/>
    <property type="project" value="InterPro"/>
</dbReference>
<reference evidence="10" key="1">
    <citation type="submission" date="2023-07" db="EMBL/GenBank/DDBJ databases">
        <authorList>
            <consortium name="AG Swart"/>
            <person name="Singh M."/>
            <person name="Singh A."/>
            <person name="Seah K."/>
            <person name="Emmerich C."/>
        </authorList>
    </citation>
    <scope>NUCLEOTIDE SEQUENCE</scope>
    <source>
        <strain evidence="10">DP1</strain>
    </source>
</reference>
<dbReference type="EMBL" id="CAMPGE010024866">
    <property type="protein sequence ID" value="CAI2382680.1"/>
    <property type="molecule type" value="Genomic_DNA"/>
</dbReference>
<evidence type="ECO:0000256" key="3">
    <source>
        <dbReference type="ARBA" id="ARBA00022490"/>
    </source>
</evidence>
<dbReference type="FunFam" id="1.10.238.10:FF:000001">
    <property type="entry name" value="Calmodulin 1"/>
    <property type="match status" value="1"/>
</dbReference>
<gene>
    <name evidence="10" type="ORF">ECRASSUSDP1_LOCUS24160</name>
</gene>
<evidence type="ECO:0000256" key="6">
    <source>
        <dbReference type="ARBA" id="ARBA00023212"/>
    </source>
</evidence>
<name>A0AAD1Y0S5_EUPCR</name>
<dbReference type="Proteomes" id="UP001295684">
    <property type="component" value="Unassembled WGS sequence"/>
</dbReference>
<keyword evidence="3" id="KW-0963">Cytoplasm</keyword>
<organism evidence="10 11">
    <name type="scientific">Euplotes crassus</name>
    <dbReference type="NCBI Taxonomy" id="5936"/>
    <lineage>
        <taxon>Eukaryota</taxon>
        <taxon>Sar</taxon>
        <taxon>Alveolata</taxon>
        <taxon>Ciliophora</taxon>
        <taxon>Intramacronucleata</taxon>
        <taxon>Spirotrichea</taxon>
        <taxon>Hypotrichia</taxon>
        <taxon>Euplotida</taxon>
        <taxon>Euplotidae</taxon>
        <taxon>Moneuplotes</taxon>
    </lineage>
</organism>
<dbReference type="Gene3D" id="1.10.238.10">
    <property type="entry name" value="EF-hand"/>
    <property type="match status" value="2"/>
</dbReference>
<evidence type="ECO:0000256" key="2">
    <source>
        <dbReference type="ARBA" id="ARBA00005253"/>
    </source>
</evidence>
<accession>A0AAD1Y0S5</accession>
<dbReference type="Pfam" id="PF13499">
    <property type="entry name" value="EF-hand_7"/>
    <property type="match status" value="1"/>
</dbReference>
<keyword evidence="11" id="KW-1185">Reference proteome</keyword>
<protein>
    <recommendedName>
        <fullName evidence="9">EF-hand domain-containing protein</fullName>
    </recommendedName>
</protein>
<evidence type="ECO:0000256" key="5">
    <source>
        <dbReference type="ARBA" id="ARBA00022837"/>
    </source>
</evidence>
<feature type="domain" description="EF-hand" evidence="9">
    <location>
        <begin position="25"/>
        <end position="60"/>
    </location>
</feature>
<dbReference type="InterPro" id="IPR002048">
    <property type="entry name" value="EF_hand_dom"/>
</dbReference>
<evidence type="ECO:0000259" key="9">
    <source>
        <dbReference type="PROSITE" id="PS50222"/>
    </source>
</evidence>
<comment type="similarity">
    <text evidence="2">Belongs to the centrin family.</text>
</comment>
<evidence type="ECO:0000313" key="10">
    <source>
        <dbReference type="EMBL" id="CAI2382680.1"/>
    </source>
</evidence>
<dbReference type="GO" id="GO:0016460">
    <property type="term" value="C:myosin II complex"/>
    <property type="evidence" value="ECO:0007669"/>
    <property type="project" value="TreeGrafter"/>
</dbReference>
<dbReference type="InterPro" id="IPR011992">
    <property type="entry name" value="EF-hand-dom_pair"/>
</dbReference>
<evidence type="ECO:0000313" key="11">
    <source>
        <dbReference type="Proteomes" id="UP001295684"/>
    </source>
</evidence>
<dbReference type="InterPro" id="IPR050230">
    <property type="entry name" value="CALM/Myosin/TropC-like"/>
</dbReference>
<comment type="caution">
    <text evidence="10">The sequence shown here is derived from an EMBL/GenBank/DDBJ whole genome shotgun (WGS) entry which is preliminary data.</text>
</comment>